<dbReference type="Proteomes" id="UP001271249">
    <property type="component" value="Unassembled WGS sequence"/>
</dbReference>
<reference evidence="2 3" key="1">
    <citation type="submission" date="2023-08" db="EMBL/GenBank/DDBJ databases">
        <title>Implementing the SeqCode for naming new Mesorhizobium species isolated from Vachellia karroo root nodules.</title>
        <authorList>
            <person name="Van Lill M."/>
        </authorList>
    </citation>
    <scope>NUCLEOTIDE SEQUENCE [LARGE SCALE GENOMIC DNA]</scope>
    <source>
        <strain evidence="2 3">VK22B</strain>
    </source>
</reference>
<proteinExistence type="predicted"/>
<evidence type="ECO:0000313" key="3">
    <source>
        <dbReference type="Proteomes" id="UP001271249"/>
    </source>
</evidence>
<gene>
    <name evidence="2" type="ORF">RFN29_26255</name>
</gene>
<organism evidence="2 3">
    <name type="scientific">Mesorhizobium captivum</name>
    <dbReference type="NCBI Taxonomy" id="3072319"/>
    <lineage>
        <taxon>Bacteria</taxon>
        <taxon>Pseudomonadati</taxon>
        <taxon>Pseudomonadota</taxon>
        <taxon>Alphaproteobacteria</taxon>
        <taxon>Hyphomicrobiales</taxon>
        <taxon>Phyllobacteriaceae</taxon>
        <taxon>Mesorhizobium</taxon>
    </lineage>
</organism>
<dbReference type="EMBL" id="JAVIJC010000033">
    <property type="protein sequence ID" value="MDX8495066.1"/>
    <property type="molecule type" value="Genomic_DNA"/>
</dbReference>
<dbReference type="RefSeq" id="WP_320228857.1">
    <property type="nucleotide sequence ID" value="NZ_JAVIJB010000007.1"/>
</dbReference>
<feature type="transmembrane region" description="Helical" evidence="1">
    <location>
        <begin position="21"/>
        <end position="44"/>
    </location>
</feature>
<comment type="caution">
    <text evidence="2">The sequence shown here is derived from an EMBL/GenBank/DDBJ whole genome shotgun (WGS) entry which is preliminary data.</text>
</comment>
<accession>A0ABU4Z837</accession>
<protein>
    <submittedName>
        <fullName evidence="2">Uncharacterized protein</fullName>
    </submittedName>
</protein>
<sequence>MRLIPSAMSWRQRLGELAGQLFVNIVAALIAGVAILLLVLSAHYQIPQPPTEVTITAGSGP</sequence>
<evidence type="ECO:0000313" key="2">
    <source>
        <dbReference type="EMBL" id="MDX8495066.1"/>
    </source>
</evidence>
<name>A0ABU4Z837_9HYPH</name>
<evidence type="ECO:0000256" key="1">
    <source>
        <dbReference type="SAM" id="Phobius"/>
    </source>
</evidence>
<keyword evidence="1" id="KW-1133">Transmembrane helix</keyword>
<keyword evidence="3" id="KW-1185">Reference proteome</keyword>
<keyword evidence="1" id="KW-0812">Transmembrane</keyword>
<keyword evidence="1" id="KW-0472">Membrane</keyword>